<name>A0A1E3RJB5_9MYCO</name>
<sequence length="396" mass="43245">MSTSFLDLLEDNELFGADGPGYFTWADTISKKHGNTFKTTDGIAFGEVIKEFLDTLSIYNSKQQKLVSLLSYPTTDFFAADPVDGNVKFERATEHGVPRGIETGDLITLGFDLRDYDAATRYTWKYLREVSSDELARVHGEAMAADQELLTKTILQRIMTPTGATPPKTARGHNIYSLYNGADGVVPPKFETNTFTSSTTMYMATNAATIDSGDIETAITAVQQHGYGIQERGQQLVILANAVESKVIQRFRAGVENNNEQVAQYDFIPSTNAPARIEDGTLFGTEPAGDFHGVPIKGSYGPALLAESYLMPQGYVLVFSTAGPNSPQNVCAFREHPDAIWRGLRLLPGNQQAYPLADAFYSRTFGTGVRNRAAAAAIRVVASTTYTAPTFSLPLR</sequence>
<reference evidence="2" key="1">
    <citation type="submission" date="2016-09" db="EMBL/GenBank/DDBJ databases">
        <authorList>
            <person name="Greninger A.L."/>
            <person name="Jerome K.R."/>
            <person name="Mcnair B."/>
            <person name="Wallis C."/>
            <person name="Fang F."/>
        </authorList>
    </citation>
    <scope>NUCLEOTIDE SEQUENCE [LARGE SCALE GENOMIC DNA]</scope>
    <source>
        <strain evidence="2">M7</strain>
    </source>
</reference>
<protein>
    <submittedName>
        <fullName evidence="1">Uncharacterized protein</fullName>
    </submittedName>
</protein>
<organism evidence="1 2">
    <name type="scientific">Mycolicibacterium holsaticum</name>
    <dbReference type="NCBI Taxonomy" id="152142"/>
    <lineage>
        <taxon>Bacteria</taxon>
        <taxon>Bacillati</taxon>
        <taxon>Actinomycetota</taxon>
        <taxon>Actinomycetes</taxon>
        <taxon>Mycobacteriales</taxon>
        <taxon>Mycobacteriaceae</taxon>
        <taxon>Mycolicibacterium</taxon>
    </lineage>
</organism>
<dbReference type="RefSeq" id="WP_069406446.1">
    <property type="nucleotide sequence ID" value="NZ_MIGZ01000109.1"/>
</dbReference>
<accession>A0A1E3RJB5</accession>
<dbReference type="EMBL" id="MIGZ01000109">
    <property type="protein sequence ID" value="ODQ89954.1"/>
    <property type="molecule type" value="Genomic_DNA"/>
</dbReference>
<dbReference type="OrthoDB" id="4378081at2"/>
<comment type="caution">
    <text evidence="1">The sequence shown here is derived from an EMBL/GenBank/DDBJ whole genome shotgun (WGS) entry which is preliminary data.</text>
</comment>
<dbReference type="AlphaFoldDB" id="A0A1E3RJB5"/>
<evidence type="ECO:0000313" key="2">
    <source>
        <dbReference type="Proteomes" id="UP000094243"/>
    </source>
</evidence>
<dbReference type="Proteomes" id="UP000094243">
    <property type="component" value="Unassembled WGS sequence"/>
</dbReference>
<proteinExistence type="predicted"/>
<keyword evidence="2" id="KW-1185">Reference proteome</keyword>
<gene>
    <name evidence="1" type="ORF">BHQ17_17685</name>
</gene>
<evidence type="ECO:0000313" key="1">
    <source>
        <dbReference type="EMBL" id="ODQ89954.1"/>
    </source>
</evidence>